<dbReference type="HOGENOM" id="CLU_020626_1_4_0"/>
<keyword evidence="3" id="KW-1185">Reference proteome</keyword>
<protein>
    <submittedName>
        <fullName evidence="2">Transposase</fullName>
    </submittedName>
</protein>
<proteinExistence type="predicted"/>
<dbReference type="GO" id="GO:0003676">
    <property type="term" value="F:nucleic acid binding"/>
    <property type="evidence" value="ECO:0007669"/>
    <property type="project" value="InterPro"/>
</dbReference>
<dbReference type="InterPro" id="IPR001584">
    <property type="entry name" value="Integrase_cat-core"/>
</dbReference>
<dbReference type="EMBL" id="LN824141">
    <property type="protein sequence ID" value="CEP78421.1"/>
    <property type="molecule type" value="Genomic_DNA"/>
</dbReference>
<accession>A0A0C7NKK0</accession>
<dbReference type="AlphaFoldDB" id="A0A0C7NKK0"/>
<dbReference type="InterPro" id="IPR012337">
    <property type="entry name" value="RNaseH-like_sf"/>
</dbReference>
<dbReference type="STRING" id="1006576.DTL3_1117"/>
<dbReference type="GO" id="GO:0015074">
    <property type="term" value="P:DNA integration"/>
    <property type="evidence" value="ECO:0007669"/>
    <property type="project" value="InterPro"/>
</dbReference>
<dbReference type="OrthoDB" id="48322at2"/>
<sequence length="490" mass="58104">MIGIEQYRKIQEYKALGLAQTRTAKALGITYSSVSKYWNMSEEDYVREAEKERYHMDNYRQYILEHLKICPQMRDTNIYLKLVEAFPDLQVKRATFYRYMKALREQHGYPHASKRKTSPREISPPGYEAQADFGQYKLKDMYGRIVRIYFFCMVLSYSRMKFVYFSPDPFTTKTAIKAHNYAFQYFGGRTQTILYDLDRVYVVSENLGNIIFVPAFEEYVKRIGYNVSLCRPRDPQSKGKVEEVIGYIKQSFLEGRIYTGIDCLNSAALSWLDREGNGRIHTVTRKVPREMFMEEQKYLLHVKPYSEVSSTVASFDKDGVVNYKGNRYLINTGMMDAHKRIRIEDDGEMLLFYDAETNDLLAKYPVTEDTGQLFKPEENYSRDRVSLTIIKQYFAEYEIAQEFIRRMEQQQPKYFNTHCIRLYRMTKFYTIGQLLDGIEYCIDTERCSAYELLAYLMYQYGEHIAKKFLPNQQYFNHLARSKEIRREIDG</sequence>
<dbReference type="Pfam" id="PF00665">
    <property type="entry name" value="rve"/>
    <property type="match status" value="1"/>
</dbReference>
<dbReference type="PATRIC" id="fig|1006576.9.peg.1117"/>
<evidence type="ECO:0000313" key="3">
    <source>
        <dbReference type="Proteomes" id="UP000032809"/>
    </source>
</evidence>
<organism evidence="2 3">
    <name type="scientific">Defluviitoga tunisiensis</name>
    <dbReference type="NCBI Taxonomy" id="1006576"/>
    <lineage>
        <taxon>Bacteria</taxon>
        <taxon>Thermotogati</taxon>
        <taxon>Thermotogota</taxon>
        <taxon>Thermotogae</taxon>
        <taxon>Petrotogales</taxon>
        <taxon>Petrotogaceae</taxon>
        <taxon>Defluviitoga</taxon>
    </lineage>
</organism>
<dbReference type="PANTHER" id="PTHR35004">
    <property type="entry name" value="TRANSPOSASE RV3428C-RELATED"/>
    <property type="match status" value="1"/>
</dbReference>
<dbReference type="Gene3D" id="3.30.420.10">
    <property type="entry name" value="Ribonuclease H-like superfamily/Ribonuclease H"/>
    <property type="match status" value="1"/>
</dbReference>
<evidence type="ECO:0000259" key="1">
    <source>
        <dbReference type="PROSITE" id="PS50994"/>
    </source>
</evidence>
<feature type="domain" description="Integrase catalytic" evidence="1">
    <location>
        <begin position="120"/>
        <end position="296"/>
    </location>
</feature>
<evidence type="ECO:0000313" key="2">
    <source>
        <dbReference type="EMBL" id="CEP78421.1"/>
    </source>
</evidence>
<gene>
    <name evidence="2" type="ORF">DTL3_1117</name>
</gene>
<dbReference type="InterPro" id="IPR036397">
    <property type="entry name" value="RNaseH_sf"/>
</dbReference>
<dbReference type="PROSITE" id="PS50994">
    <property type="entry name" value="INTEGRASE"/>
    <property type="match status" value="1"/>
</dbReference>
<dbReference type="NCBIfam" id="NF033546">
    <property type="entry name" value="transpos_IS21"/>
    <property type="match status" value="1"/>
</dbReference>
<dbReference type="RefSeq" id="WP_045087880.1">
    <property type="nucleotide sequence ID" value="NZ_LN824141.1"/>
</dbReference>
<dbReference type="PANTHER" id="PTHR35004:SF6">
    <property type="entry name" value="TRANSPOSASE"/>
    <property type="match status" value="1"/>
</dbReference>
<reference evidence="3" key="1">
    <citation type="submission" date="2014-11" db="EMBL/GenBank/DDBJ databases">
        <authorList>
            <person name="Wibberg D."/>
        </authorList>
    </citation>
    <scope>NUCLEOTIDE SEQUENCE [LARGE SCALE GENOMIC DNA]</scope>
    <source>
        <strain evidence="3">L3</strain>
    </source>
</reference>
<dbReference type="SUPFAM" id="SSF53098">
    <property type="entry name" value="Ribonuclease H-like"/>
    <property type="match status" value="1"/>
</dbReference>
<dbReference type="KEGG" id="dtn:DTL3_1117"/>
<dbReference type="Proteomes" id="UP000032809">
    <property type="component" value="Chromosome I"/>
</dbReference>
<name>A0A0C7NKK0_DEFTU</name>